<comment type="subcellular location">
    <subcellularLocation>
        <location evidence="1">Cell membrane</location>
        <topology evidence="1">Multi-pass membrane protein</topology>
    </subcellularLocation>
</comment>
<evidence type="ECO:0000313" key="11">
    <source>
        <dbReference type="Proteomes" id="UP000824076"/>
    </source>
</evidence>
<dbReference type="NCBIfam" id="NF003007">
    <property type="entry name" value="PRK03818.1"/>
    <property type="match status" value="1"/>
</dbReference>
<reference evidence="10" key="1">
    <citation type="submission" date="2020-10" db="EMBL/GenBank/DDBJ databases">
        <authorList>
            <person name="Gilroy R."/>
        </authorList>
    </citation>
    <scope>NUCLEOTIDE SEQUENCE</scope>
    <source>
        <strain evidence="10">17073</strain>
    </source>
</reference>
<proteinExistence type="inferred from homology"/>
<feature type="transmembrane region" description="Helical" evidence="8">
    <location>
        <begin position="100"/>
        <end position="124"/>
    </location>
</feature>
<dbReference type="InterPro" id="IPR006037">
    <property type="entry name" value="RCK_C"/>
</dbReference>
<feature type="transmembrane region" description="Helical" evidence="8">
    <location>
        <begin position="158"/>
        <end position="180"/>
    </location>
</feature>
<dbReference type="Pfam" id="PF06826">
    <property type="entry name" value="Asp-Al_Ex"/>
    <property type="match status" value="2"/>
</dbReference>
<accession>A0A9D1ILF7</accession>
<feature type="transmembrane region" description="Helical" evidence="8">
    <location>
        <begin position="69"/>
        <end position="88"/>
    </location>
</feature>
<dbReference type="PANTHER" id="PTHR30445">
    <property type="entry name" value="K(+)_H(+) ANTIPORTER SUBUNIT KHTT"/>
    <property type="match status" value="1"/>
</dbReference>
<feature type="domain" description="RCK C-terminal" evidence="9">
    <location>
        <begin position="280"/>
        <end position="364"/>
    </location>
</feature>
<dbReference type="Gene3D" id="3.30.70.1450">
    <property type="entry name" value="Regulator of K+ conductance, C-terminal domain"/>
    <property type="match status" value="2"/>
</dbReference>
<protein>
    <submittedName>
        <fullName evidence="10">Transporter</fullName>
    </submittedName>
</protein>
<feature type="transmembrane region" description="Helical" evidence="8">
    <location>
        <begin position="12"/>
        <end position="31"/>
    </location>
</feature>
<dbReference type="NCBIfam" id="TIGR01625">
    <property type="entry name" value="YidE_YbjL_dupl"/>
    <property type="match status" value="2"/>
</dbReference>
<keyword evidence="5 8" id="KW-0812">Transmembrane</keyword>
<dbReference type="GO" id="GO:0008324">
    <property type="term" value="F:monoatomic cation transmembrane transporter activity"/>
    <property type="evidence" value="ECO:0007669"/>
    <property type="project" value="InterPro"/>
</dbReference>
<sequence>MDWIQNFLFEHSAVQAVVVMALIIFTGLALGRIRVAGISLGVTFVFFMGIFAGYLGFTIDDQMLNYAESFGLVLFVYALGLQVGPGFFSSFRKGGIRMNGVSLILIVAGSALAVGIGMLCHYGIDDMTGVLCGATTNTPALAAAQQTLKQLGLPTDSAALGCAVTYPLGVVGVIFAMIFLRKFFVRPIDLEEREADHSEQTFIATFVVKNPAVFERTLGDVRQTTTAQFIVSRIWRDRELLMPSSDSVLQEGDRLLTVTTEKNVDALTLLFGEKEDRDWNHHVNWNKLDRQLVSRHIVVSRPEINGKKLGSLRLRSSMGITVSRVLRSGVLLLATPDLVLQLGDRLTAVGSAADIEHAEKLIGNRAGSLKEPNLAVIFVGIFLGLALGSIPIYLPSTNVPVTLGLAGGPIVAGILMGRYGPRFHMVTYTTRSANLMLRGVGLSMYLACLGLDAGANFFDTLVGPQGLAWISIGFVLTFVPVVLVGIAAMRWFKFKYGETCGLLCGGMANPMALNYANDTVKGDSPAVSYATVYPLGMFVRVIIAQVLILAFY</sequence>
<feature type="transmembrane region" description="Helical" evidence="8">
    <location>
        <begin position="374"/>
        <end position="393"/>
    </location>
</feature>
<evidence type="ECO:0000256" key="7">
    <source>
        <dbReference type="ARBA" id="ARBA00023136"/>
    </source>
</evidence>
<evidence type="ECO:0000256" key="1">
    <source>
        <dbReference type="ARBA" id="ARBA00004651"/>
    </source>
</evidence>
<keyword evidence="6 8" id="KW-1133">Transmembrane helix</keyword>
<dbReference type="InterPro" id="IPR050144">
    <property type="entry name" value="AAE_transporter"/>
</dbReference>
<dbReference type="Proteomes" id="UP000824076">
    <property type="component" value="Unassembled WGS sequence"/>
</dbReference>
<dbReference type="SUPFAM" id="SSF116726">
    <property type="entry name" value="TrkA C-terminal domain-like"/>
    <property type="match status" value="2"/>
</dbReference>
<evidence type="ECO:0000256" key="6">
    <source>
        <dbReference type="ARBA" id="ARBA00022989"/>
    </source>
</evidence>
<reference evidence="10" key="2">
    <citation type="journal article" date="2021" name="PeerJ">
        <title>Extensive microbial diversity within the chicken gut microbiome revealed by metagenomics and culture.</title>
        <authorList>
            <person name="Gilroy R."/>
            <person name="Ravi A."/>
            <person name="Getino M."/>
            <person name="Pursley I."/>
            <person name="Horton D.L."/>
            <person name="Alikhan N.F."/>
            <person name="Baker D."/>
            <person name="Gharbi K."/>
            <person name="Hall N."/>
            <person name="Watson M."/>
            <person name="Adriaenssens E.M."/>
            <person name="Foster-Nyarko E."/>
            <person name="Jarju S."/>
            <person name="Secka A."/>
            <person name="Antonio M."/>
            <person name="Oren A."/>
            <person name="Chaudhuri R.R."/>
            <person name="La Ragione R."/>
            <person name="Hildebrand F."/>
            <person name="Pallen M.J."/>
        </authorList>
    </citation>
    <scope>NUCLEOTIDE SEQUENCE</scope>
    <source>
        <strain evidence="10">17073</strain>
    </source>
</reference>
<dbReference type="PROSITE" id="PS51202">
    <property type="entry name" value="RCK_C"/>
    <property type="match status" value="2"/>
</dbReference>
<dbReference type="InterPro" id="IPR036721">
    <property type="entry name" value="RCK_C_sf"/>
</dbReference>
<dbReference type="InterPro" id="IPR006512">
    <property type="entry name" value="YidE_YbjL"/>
</dbReference>
<keyword evidence="4" id="KW-1003">Cell membrane</keyword>
<keyword evidence="3" id="KW-0813">Transport</keyword>
<feature type="transmembrane region" description="Helical" evidence="8">
    <location>
        <begin position="467"/>
        <end position="488"/>
    </location>
</feature>
<keyword evidence="7 8" id="KW-0472">Membrane</keyword>
<gene>
    <name evidence="10" type="ORF">IAD18_00765</name>
</gene>
<comment type="caution">
    <text evidence="10">The sequence shown here is derived from an EMBL/GenBank/DDBJ whole genome shotgun (WGS) entry which is preliminary data.</text>
</comment>
<dbReference type="GO" id="GO:0005886">
    <property type="term" value="C:plasma membrane"/>
    <property type="evidence" value="ECO:0007669"/>
    <property type="project" value="UniProtKB-SubCell"/>
</dbReference>
<evidence type="ECO:0000256" key="8">
    <source>
        <dbReference type="SAM" id="Phobius"/>
    </source>
</evidence>
<dbReference type="Pfam" id="PF02080">
    <property type="entry name" value="TrkA_C"/>
    <property type="match status" value="2"/>
</dbReference>
<feature type="domain" description="RCK C-terminal" evidence="9">
    <location>
        <begin position="188"/>
        <end position="273"/>
    </location>
</feature>
<evidence type="ECO:0000259" key="9">
    <source>
        <dbReference type="PROSITE" id="PS51202"/>
    </source>
</evidence>
<feature type="transmembrane region" description="Helical" evidence="8">
    <location>
        <begin position="529"/>
        <end position="551"/>
    </location>
</feature>
<dbReference type="EMBL" id="DVMS01000021">
    <property type="protein sequence ID" value="HIU38179.1"/>
    <property type="molecule type" value="Genomic_DNA"/>
</dbReference>
<evidence type="ECO:0000313" key="10">
    <source>
        <dbReference type="EMBL" id="HIU38179.1"/>
    </source>
</evidence>
<organism evidence="10 11">
    <name type="scientific">Candidatus Limisoma intestinavium</name>
    <dbReference type="NCBI Taxonomy" id="2840856"/>
    <lineage>
        <taxon>Bacteria</taxon>
        <taxon>Pseudomonadati</taxon>
        <taxon>Bacteroidota</taxon>
        <taxon>Bacteroidia</taxon>
        <taxon>Bacteroidales</taxon>
        <taxon>Candidatus Limisoma</taxon>
    </lineage>
</organism>
<evidence type="ECO:0000256" key="4">
    <source>
        <dbReference type="ARBA" id="ARBA00022475"/>
    </source>
</evidence>
<dbReference type="PANTHER" id="PTHR30445:SF3">
    <property type="entry name" value="TRANSPORT PROTEIN YIDE-RELATED"/>
    <property type="match status" value="1"/>
</dbReference>
<name>A0A9D1ILF7_9BACT</name>
<evidence type="ECO:0000256" key="2">
    <source>
        <dbReference type="ARBA" id="ARBA00009854"/>
    </source>
</evidence>
<evidence type="ECO:0000256" key="3">
    <source>
        <dbReference type="ARBA" id="ARBA00022448"/>
    </source>
</evidence>
<feature type="transmembrane region" description="Helical" evidence="8">
    <location>
        <begin position="399"/>
        <end position="415"/>
    </location>
</feature>
<feature type="transmembrane region" description="Helical" evidence="8">
    <location>
        <begin position="435"/>
        <end position="455"/>
    </location>
</feature>
<feature type="transmembrane region" description="Helical" evidence="8">
    <location>
        <begin position="38"/>
        <end position="57"/>
    </location>
</feature>
<evidence type="ECO:0000256" key="5">
    <source>
        <dbReference type="ARBA" id="ARBA00022692"/>
    </source>
</evidence>
<comment type="similarity">
    <text evidence="2">Belongs to the AAE transporter (TC 2.A.81) family.</text>
</comment>
<dbReference type="GO" id="GO:0006813">
    <property type="term" value="P:potassium ion transport"/>
    <property type="evidence" value="ECO:0007669"/>
    <property type="project" value="InterPro"/>
</dbReference>
<dbReference type="AlphaFoldDB" id="A0A9D1ILF7"/>